<dbReference type="EMBL" id="BAAAZO010000011">
    <property type="protein sequence ID" value="GAA3629768.1"/>
    <property type="molecule type" value="Genomic_DNA"/>
</dbReference>
<reference evidence="2" key="1">
    <citation type="journal article" date="2019" name="Int. J. Syst. Evol. Microbiol.">
        <title>The Global Catalogue of Microorganisms (GCM) 10K type strain sequencing project: providing services to taxonomists for standard genome sequencing and annotation.</title>
        <authorList>
            <consortium name="The Broad Institute Genomics Platform"/>
            <consortium name="The Broad Institute Genome Sequencing Center for Infectious Disease"/>
            <person name="Wu L."/>
            <person name="Ma J."/>
        </authorList>
    </citation>
    <scope>NUCLEOTIDE SEQUENCE [LARGE SCALE GENOMIC DNA]</scope>
    <source>
        <strain evidence="2">JCM 16902</strain>
    </source>
</reference>
<comment type="caution">
    <text evidence="1">The sequence shown here is derived from an EMBL/GenBank/DDBJ whole genome shotgun (WGS) entry which is preliminary data.</text>
</comment>
<gene>
    <name evidence="1" type="ORF">GCM10022223_54240</name>
</gene>
<organism evidence="1 2">
    <name type="scientific">Kineosporia mesophila</name>
    <dbReference type="NCBI Taxonomy" id="566012"/>
    <lineage>
        <taxon>Bacteria</taxon>
        <taxon>Bacillati</taxon>
        <taxon>Actinomycetota</taxon>
        <taxon>Actinomycetes</taxon>
        <taxon>Kineosporiales</taxon>
        <taxon>Kineosporiaceae</taxon>
        <taxon>Kineosporia</taxon>
    </lineage>
</organism>
<protein>
    <submittedName>
        <fullName evidence="1">Uncharacterized protein</fullName>
    </submittedName>
</protein>
<sequence length="53" mass="6066">MIFTIVCLFVTAVAVVTVISLYRRDARNSRRISDEGSEFLETFETAPPRRSED</sequence>
<evidence type="ECO:0000313" key="2">
    <source>
        <dbReference type="Proteomes" id="UP001501074"/>
    </source>
</evidence>
<keyword evidence="2" id="KW-1185">Reference proteome</keyword>
<dbReference type="Proteomes" id="UP001501074">
    <property type="component" value="Unassembled WGS sequence"/>
</dbReference>
<accession>A0ABP7ADS0</accession>
<evidence type="ECO:0000313" key="1">
    <source>
        <dbReference type="EMBL" id="GAA3629768.1"/>
    </source>
</evidence>
<name>A0ABP7ADS0_9ACTN</name>
<proteinExistence type="predicted"/>